<organism evidence="2 3">
    <name type="scientific">Planococcus donghaensis</name>
    <dbReference type="NCBI Taxonomy" id="414778"/>
    <lineage>
        <taxon>Bacteria</taxon>
        <taxon>Bacillati</taxon>
        <taxon>Bacillota</taxon>
        <taxon>Bacilli</taxon>
        <taxon>Bacillales</taxon>
        <taxon>Caryophanaceae</taxon>
        <taxon>Planococcus</taxon>
    </lineage>
</organism>
<dbReference type="OrthoDB" id="2449873at2"/>
<feature type="signal peptide" evidence="1">
    <location>
        <begin position="1"/>
        <end position="23"/>
    </location>
</feature>
<dbReference type="RefSeq" id="WP_065526924.1">
    <property type="nucleotide sequence ID" value="NZ_CP016543.2"/>
</dbReference>
<evidence type="ECO:0000256" key="1">
    <source>
        <dbReference type="SAM" id="SignalP"/>
    </source>
</evidence>
<dbReference type="AlphaFoldDB" id="A0A1C7EJV4"/>
<reference evidence="2" key="1">
    <citation type="submission" date="2016-10" db="EMBL/GenBank/DDBJ databases">
        <authorList>
            <person name="See-Too W.S."/>
        </authorList>
    </citation>
    <scope>NUCLEOTIDE SEQUENCE</scope>
    <source>
        <strain evidence="2">DSM 22276</strain>
    </source>
</reference>
<gene>
    <name evidence="2" type="ORF">BCM40_11455</name>
</gene>
<evidence type="ECO:0000313" key="2">
    <source>
        <dbReference type="EMBL" id="ANU23946.1"/>
    </source>
</evidence>
<feature type="chain" id="PRO_5008885397" evidence="1">
    <location>
        <begin position="24"/>
        <end position="175"/>
    </location>
</feature>
<dbReference type="Proteomes" id="UP000092495">
    <property type="component" value="Chromosome"/>
</dbReference>
<name>A0A1C7EJV4_9BACL</name>
<evidence type="ECO:0000313" key="3">
    <source>
        <dbReference type="Proteomes" id="UP000092495"/>
    </source>
</evidence>
<dbReference type="STRING" id="414778.BCM40_11455"/>
<dbReference type="EMBL" id="CP016543">
    <property type="protein sequence ID" value="ANU23946.1"/>
    <property type="molecule type" value="Genomic_DNA"/>
</dbReference>
<dbReference type="KEGG" id="pdg:BCM40_11455"/>
<keyword evidence="3" id="KW-1185">Reference proteome</keyword>
<accession>A0A1C7EJV4</accession>
<keyword evidence="1" id="KW-0732">Signal</keyword>
<protein>
    <submittedName>
        <fullName evidence="2">Uncharacterized protein</fullName>
    </submittedName>
</protein>
<proteinExistence type="predicted"/>
<sequence length="175" mass="19844">MKKIFTMIMVAFLSLSALSSVSAHPHDHDKGHHKYSIEKQLAISKKAVKKYRNIEVALDEGFVGLVPGACVPNMGIHLVKPSRMDDDKLRIKKPEILVYEPLKNGHYKLVAAEWYVPAELTDKTPVLFDQKFQGPMDNHDGSAGQHYDLHVWLFKTNLDGIFKPENTRVSCKYAE</sequence>